<evidence type="ECO:0000256" key="2">
    <source>
        <dbReference type="ARBA" id="ARBA00023125"/>
    </source>
</evidence>
<dbReference type="Gene3D" id="1.10.10.10">
    <property type="entry name" value="Winged helix-like DNA-binding domain superfamily/Winged helix DNA-binding domain"/>
    <property type="match status" value="1"/>
</dbReference>
<dbReference type="SUPFAM" id="SSF46785">
    <property type="entry name" value="Winged helix' DNA-binding domain"/>
    <property type="match status" value="1"/>
</dbReference>
<dbReference type="PANTHER" id="PTHR38445:SF9">
    <property type="entry name" value="HTH-TYPE TRANSCRIPTIONAL REPRESSOR YTRA"/>
    <property type="match status" value="1"/>
</dbReference>
<sequence length="194" mass="22783">MYNRINRKDNMKHKRPPDDGRLFLYKESQLRRKSLTEANVLFNVLSVLYKMIHLIHIRLKKGGEKLITINERSTLPIYEQIIQQMKEAILKGMLQGGEKLPSVRELSASLLVNPNTVSKAYQELERQGVIETLRGKGTFVSKRTSPRMEQERLEQFQMSLRQLTVEAFYLGISTKQFKDWVDEYMRELGRDKHA</sequence>
<dbReference type="HOGENOM" id="CLU_1393911_0_0_9"/>
<dbReference type="EMBL" id="AWSJ01000305">
    <property type="protein sequence ID" value="ERI06906.1"/>
    <property type="molecule type" value="Genomic_DNA"/>
</dbReference>
<keyword evidence="2" id="KW-0238">DNA-binding</keyword>
<keyword evidence="6" id="KW-1185">Reference proteome</keyword>
<dbReference type="InterPro" id="IPR000524">
    <property type="entry name" value="Tscrpt_reg_HTH_GntR"/>
</dbReference>
<feature type="domain" description="HTH gntR-type" evidence="4">
    <location>
        <begin position="75"/>
        <end position="143"/>
    </location>
</feature>
<gene>
    <name evidence="5" type="ORF">HMPREF0083_05028</name>
</gene>
<dbReference type="SMART" id="SM00345">
    <property type="entry name" value="HTH_GNTR"/>
    <property type="match status" value="1"/>
</dbReference>
<comment type="caution">
    <text evidence="5">The sequence shown here is derived from an EMBL/GenBank/DDBJ whole genome shotgun (WGS) entry which is preliminary data.</text>
</comment>
<evidence type="ECO:0000256" key="3">
    <source>
        <dbReference type="ARBA" id="ARBA00023163"/>
    </source>
</evidence>
<evidence type="ECO:0000313" key="6">
    <source>
        <dbReference type="Proteomes" id="UP000016511"/>
    </source>
</evidence>
<dbReference type="InterPro" id="IPR036388">
    <property type="entry name" value="WH-like_DNA-bd_sf"/>
</dbReference>
<evidence type="ECO:0000259" key="4">
    <source>
        <dbReference type="PROSITE" id="PS50949"/>
    </source>
</evidence>
<dbReference type="CDD" id="cd07377">
    <property type="entry name" value="WHTH_GntR"/>
    <property type="match status" value="1"/>
</dbReference>
<organism evidence="5 6">
    <name type="scientific">Aneurinibacillus aneurinilyticus ATCC 12856</name>
    <dbReference type="NCBI Taxonomy" id="649747"/>
    <lineage>
        <taxon>Bacteria</taxon>
        <taxon>Bacillati</taxon>
        <taxon>Bacillota</taxon>
        <taxon>Bacilli</taxon>
        <taxon>Bacillales</taxon>
        <taxon>Paenibacillaceae</taxon>
        <taxon>Aneurinibacillus group</taxon>
        <taxon>Aneurinibacillus</taxon>
    </lineage>
</organism>
<dbReference type="GO" id="GO:0003677">
    <property type="term" value="F:DNA binding"/>
    <property type="evidence" value="ECO:0007669"/>
    <property type="project" value="UniProtKB-KW"/>
</dbReference>
<dbReference type="Pfam" id="PF00392">
    <property type="entry name" value="GntR"/>
    <property type="match status" value="1"/>
</dbReference>
<dbReference type="PANTHER" id="PTHR38445">
    <property type="entry name" value="HTH-TYPE TRANSCRIPTIONAL REPRESSOR YTRA"/>
    <property type="match status" value="1"/>
</dbReference>
<keyword evidence="1" id="KW-0805">Transcription regulation</keyword>
<dbReference type="eggNOG" id="COG1725">
    <property type="taxonomic scope" value="Bacteria"/>
</dbReference>
<dbReference type="PATRIC" id="fig|649747.3.peg.4526"/>
<accession>U1Y7U3</accession>
<proteinExistence type="predicted"/>
<evidence type="ECO:0000256" key="1">
    <source>
        <dbReference type="ARBA" id="ARBA00023015"/>
    </source>
</evidence>
<dbReference type="GO" id="GO:0003700">
    <property type="term" value="F:DNA-binding transcription factor activity"/>
    <property type="evidence" value="ECO:0007669"/>
    <property type="project" value="InterPro"/>
</dbReference>
<dbReference type="AlphaFoldDB" id="U1Y7U3"/>
<reference evidence="5 6" key="1">
    <citation type="submission" date="2013-08" db="EMBL/GenBank/DDBJ databases">
        <authorList>
            <person name="Weinstock G."/>
            <person name="Sodergren E."/>
            <person name="Wylie T."/>
            <person name="Fulton L."/>
            <person name="Fulton R."/>
            <person name="Fronick C."/>
            <person name="O'Laughlin M."/>
            <person name="Godfrey J."/>
            <person name="Miner T."/>
            <person name="Herter B."/>
            <person name="Appelbaum E."/>
            <person name="Cordes M."/>
            <person name="Lek S."/>
            <person name="Wollam A."/>
            <person name="Pepin K.H."/>
            <person name="Palsikar V.B."/>
            <person name="Mitreva M."/>
            <person name="Wilson R.K."/>
        </authorList>
    </citation>
    <scope>NUCLEOTIDE SEQUENCE [LARGE SCALE GENOMIC DNA]</scope>
    <source>
        <strain evidence="5 6">ATCC 12856</strain>
    </source>
</reference>
<dbReference type="PROSITE" id="PS50949">
    <property type="entry name" value="HTH_GNTR"/>
    <property type="match status" value="1"/>
</dbReference>
<protein>
    <submittedName>
        <fullName evidence="5">Transcriptional regulator, GntR family</fullName>
    </submittedName>
</protein>
<evidence type="ECO:0000313" key="5">
    <source>
        <dbReference type="EMBL" id="ERI06906.1"/>
    </source>
</evidence>
<dbReference type="STRING" id="649747.HMPREF0083_05028"/>
<dbReference type="InterPro" id="IPR036390">
    <property type="entry name" value="WH_DNA-bd_sf"/>
</dbReference>
<keyword evidence="3" id="KW-0804">Transcription</keyword>
<name>U1Y7U3_ANEAE</name>
<dbReference type="Proteomes" id="UP000016511">
    <property type="component" value="Unassembled WGS sequence"/>
</dbReference>